<dbReference type="Proteomes" id="UP001419268">
    <property type="component" value="Unassembled WGS sequence"/>
</dbReference>
<evidence type="ECO:0000313" key="2">
    <source>
        <dbReference type="Proteomes" id="UP001419268"/>
    </source>
</evidence>
<reference evidence="1 2" key="1">
    <citation type="submission" date="2024-01" db="EMBL/GenBank/DDBJ databases">
        <title>Genome assemblies of Stephania.</title>
        <authorList>
            <person name="Yang L."/>
        </authorList>
    </citation>
    <scope>NUCLEOTIDE SEQUENCE [LARGE SCALE GENOMIC DNA]</scope>
    <source>
        <strain evidence="1">JXDWG</strain>
        <tissue evidence="1">Leaf</tissue>
    </source>
</reference>
<proteinExistence type="predicted"/>
<accession>A0AAP0PGB3</accession>
<sequence>MKLAAMSTNPMSSPPKNLFPSVCSLVFSTAPSLPPSTSYCSLHSSNKHSAMSPGTANITDIYTYFPIIKKIFQHIVVTRQLRNHAIHFNTRANILTCTRWFF</sequence>
<organism evidence="1 2">
    <name type="scientific">Stephania cephalantha</name>
    <dbReference type="NCBI Taxonomy" id="152367"/>
    <lineage>
        <taxon>Eukaryota</taxon>
        <taxon>Viridiplantae</taxon>
        <taxon>Streptophyta</taxon>
        <taxon>Embryophyta</taxon>
        <taxon>Tracheophyta</taxon>
        <taxon>Spermatophyta</taxon>
        <taxon>Magnoliopsida</taxon>
        <taxon>Ranunculales</taxon>
        <taxon>Menispermaceae</taxon>
        <taxon>Menispermoideae</taxon>
        <taxon>Cissampelideae</taxon>
        <taxon>Stephania</taxon>
    </lineage>
</organism>
<dbReference type="EMBL" id="JBBNAG010000004">
    <property type="protein sequence ID" value="KAK9139870.1"/>
    <property type="molecule type" value="Genomic_DNA"/>
</dbReference>
<name>A0AAP0PGB3_9MAGN</name>
<protein>
    <submittedName>
        <fullName evidence="1">Uncharacterized protein</fullName>
    </submittedName>
</protein>
<comment type="caution">
    <text evidence="1">The sequence shown here is derived from an EMBL/GenBank/DDBJ whole genome shotgun (WGS) entry which is preliminary data.</text>
</comment>
<keyword evidence="2" id="KW-1185">Reference proteome</keyword>
<evidence type="ECO:0000313" key="1">
    <source>
        <dbReference type="EMBL" id="KAK9139870.1"/>
    </source>
</evidence>
<gene>
    <name evidence="1" type="ORF">Scep_009551</name>
</gene>
<dbReference type="AlphaFoldDB" id="A0AAP0PGB3"/>